<organism evidence="2 3">
    <name type="scientific">Gemmobacter nanjingensis</name>
    <dbReference type="NCBI Taxonomy" id="488454"/>
    <lineage>
        <taxon>Bacteria</taxon>
        <taxon>Pseudomonadati</taxon>
        <taxon>Pseudomonadota</taxon>
        <taxon>Alphaproteobacteria</taxon>
        <taxon>Rhodobacterales</taxon>
        <taxon>Paracoccaceae</taxon>
        <taxon>Gemmobacter</taxon>
    </lineage>
</organism>
<dbReference type="InterPro" id="IPR029044">
    <property type="entry name" value="Nucleotide-diphossugar_trans"/>
</dbReference>
<proteinExistence type="predicted"/>
<keyword evidence="3" id="KW-1185">Reference proteome</keyword>
<dbReference type="RefSeq" id="WP_189382161.1">
    <property type="nucleotide sequence ID" value="NZ_BMYI01000019.1"/>
</dbReference>
<dbReference type="Pfam" id="PF00535">
    <property type="entry name" value="Glycos_transf_2"/>
    <property type="match status" value="1"/>
</dbReference>
<dbReference type="Gene3D" id="3.40.50.2000">
    <property type="entry name" value="Glycogen Phosphorylase B"/>
    <property type="match status" value="1"/>
</dbReference>
<dbReference type="EMBL" id="BMYI01000019">
    <property type="protein sequence ID" value="GHC36277.1"/>
    <property type="molecule type" value="Genomic_DNA"/>
</dbReference>
<comment type="caution">
    <text evidence="2">The sequence shown here is derived from an EMBL/GenBank/DDBJ whole genome shotgun (WGS) entry which is preliminary data.</text>
</comment>
<dbReference type="Gene3D" id="3.90.550.10">
    <property type="entry name" value="Spore Coat Polysaccharide Biosynthesis Protein SpsA, Chain A"/>
    <property type="match status" value="1"/>
</dbReference>
<protein>
    <recommendedName>
        <fullName evidence="1">Glycosyltransferase 2-like domain-containing protein</fullName>
    </recommendedName>
</protein>
<evidence type="ECO:0000313" key="3">
    <source>
        <dbReference type="Proteomes" id="UP000658305"/>
    </source>
</evidence>
<name>A0ABQ3FSS7_9RHOB</name>
<evidence type="ECO:0000313" key="2">
    <source>
        <dbReference type="EMBL" id="GHC36277.1"/>
    </source>
</evidence>
<dbReference type="Proteomes" id="UP000658305">
    <property type="component" value="Unassembled WGS sequence"/>
</dbReference>
<dbReference type="SUPFAM" id="SSF53756">
    <property type="entry name" value="UDP-Glycosyltransferase/glycogen phosphorylase"/>
    <property type="match status" value="1"/>
</dbReference>
<dbReference type="PANTHER" id="PTHR22916:SF3">
    <property type="entry name" value="UDP-GLCNAC:BETAGAL BETA-1,3-N-ACETYLGLUCOSAMINYLTRANSFERASE-LIKE PROTEIN 1"/>
    <property type="match status" value="1"/>
</dbReference>
<dbReference type="CDD" id="cd00761">
    <property type="entry name" value="Glyco_tranf_GTA_type"/>
    <property type="match status" value="1"/>
</dbReference>
<dbReference type="PANTHER" id="PTHR22916">
    <property type="entry name" value="GLYCOSYLTRANSFERASE"/>
    <property type="match status" value="1"/>
</dbReference>
<gene>
    <name evidence="2" type="ORF">GCM10007291_42170</name>
</gene>
<dbReference type="SUPFAM" id="SSF53448">
    <property type="entry name" value="Nucleotide-diphospho-sugar transferases"/>
    <property type="match status" value="1"/>
</dbReference>
<evidence type="ECO:0000259" key="1">
    <source>
        <dbReference type="Pfam" id="PF00535"/>
    </source>
</evidence>
<dbReference type="InterPro" id="IPR001173">
    <property type="entry name" value="Glyco_trans_2-like"/>
</dbReference>
<accession>A0ABQ3FSS7</accession>
<sequence length="667" mass="75596">MIRALDHLSAPCAVSVIVPCHNAMGKIGRCLSALRQVDLPEAEYEVIFVDDCSTDGTFDLLTAECAREPNWRVLRVEANSGSPSEPRNRGIAAAQGEYVFFLDCDDEILPDTLRVYLAHARKTGADILRGNLIAEDRNGRREMNQIKDWSDGLSRTDRIRAIIGGQSTIPCSLIRRDLIQHHRLRWRHDIRMGEDTLFLVAALAAAERIEYIDHPTYIYVKTPNFTPSSTQSYGERELRDHLAVWRGATALLRPLGIDYISLRLQVGLQTALRALIFVNRGDVTKETFADFSAFLAENASVIERFSLSQRLRDLLAVARNGDFVAFRRACRPRLLIAGYDLKFITGMLDQLEPYYDISLDVWPGHDRHDEAASRAALEKAELIWCEWLLGNAVWYARNCRPDQIIIARMHRFELGRDFGADPAIERLNTVVAVSTLFLERLLERFPTIPRHKARLLHNYVDLPAYRHSADPDRRFRLGVIGILPARKGFARSLELLARLRRVDPRYTLDVYGKAPQDLDWLARIPTEMAYFKDCEELVARNALKDAVHFHGHVDLRSALAQTGTGIILSQSDPDPGIPGPESFHLAVADGFACGGVSLVQYWQGAEFIWPERFILPDEDALVERILAYRDDPALFEQDAIAGRDFTATQYDTDRFVTGFRALFRQAV</sequence>
<feature type="domain" description="Glycosyltransferase 2-like" evidence="1">
    <location>
        <begin position="15"/>
        <end position="181"/>
    </location>
</feature>
<reference evidence="3" key="1">
    <citation type="journal article" date="2019" name="Int. J. Syst. Evol. Microbiol.">
        <title>The Global Catalogue of Microorganisms (GCM) 10K type strain sequencing project: providing services to taxonomists for standard genome sequencing and annotation.</title>
        <authorList>
            <consortium name="The Broad Institute Genomics Platform"/>
            <consortium name="The Broad Institute Genome Sequencing Center for Infectious Disease"/>
            <person name="Wu L."/>
            <person name="Ma J."/>
        </authorList>
    </citation>
    <scope>NUCLEOTIDE SEQUENCE [LARGE SCALE GENOMIC DNA]</scope>
    <source>
        <strain evidence="3">KCTC 23298</strain>
    </source>
</reference>